<evidence type="ECO:0000313" key="2">
    <source>
        <dbReference type="EMBL" id="CAE7648004.1"/>
    </source>
</evidence>
<feature type="non-terminal residue" evidence="2">
    <location>
        <position position="1"/>
    </location>
</feature>
<dbReference type="EMBL" id="CAJNIZ010043047">
    <property type="protein sequence ID" value="CAE7648004.1"/>
    <property type="molecule type" value="Genomic_DNA"/>
</dbReference>
<dbReference type="AlphaFoldDB" id="A0A812VXF4"/>
<reference evidence="2" key="1">
    <citation type="submission" date="2021-02" db="EMBL/GenBank/DDBJ databases">
        <authorList>
            <person name="Dougan E. K."/>
            <person name="Rhodes N."/>
            <person name="Thang M."/>
            <person name="Chan C."/>
        </authorList>
    </citation>
    <scope>NUCLEOTIDE SEQUENCE</scope>
</reference>
<sequence length="103" mass="10943">ERAARDLSLVFDGTIAVVALPQALGSMDNYWPLGCFYCPLCDTAHVFLNQGQSGGNASVERSPASTTRAATTEASAAVQLLCRAPPDRLASTSTSEEPWLRTL</sequence>
<proteinExistence type="predicted"/>
<comment type="caution">
    <text evidence="2">The sequence shown here is derived from an EMBL/GenBank/DDBJ whole genome shotgun (WGS) entry which is preliminary data.</text>
</comment>
<protein>
    <submittedName>
        <fullName evidence="2">Uncharacterized protein</fullName>
    </submittedName>
</protein>
<evidence type="ECO:0000313" key="3">
    <source>
        <dbReference type="Proteomes" id="UP000649617"/>
    </source>
</evidence>
<evidence type="ECO:0000256" key="1">
    <source>
        <dbReference type="SAM" id="MobiDB-lite"/>
    </source>
</evidence>
<feature type="compositionally biased region" description="Low complexity" evidence="1">
    <location>
        <begin position="60"/>
        <end position="72"/>
    </location>
</feature>
<feature type="region of interest" description="Disordered" evidence="1">
    <location>
        <begin position="52"/>
        <end position="72"/>
    </location>
</feature>
<gene>
    <name evidence="2" type="ORF">SPIL2461_LOCUS17249</name>
</gene>
<dbReference type="OrthoDB" id="10472973at2759"/>
<organism evidence="2 3">
    <name type="scientific">Symbiodinium pilosum</name>
    <name type="common">Dinoflagellate</name>
    <dbReference type="NCBI Taxonomy" id="2952"/>
    <lineage>
        <taxon>Eukaryota</taxon>
        <taxon>Sar</taxon>
        <taxon>Alveolata</taxon>
        <taxon>Dinophyceae</taxon>
        <taxon>Suessiales</taxon>
        <taxon>Symbiodiniaceae</taxon>
        <taxon>Symbiodinium</taxon>
    </lineage>
</organism>
<keyword evidence="3" id="KW-1185">Reference proteome</keyword>
<name>A0A812VXF4_SYMPI</name>
<feature type="non-terminal residue" evidence="2">
    <location>
        <position position="103"/>
    </location>
</feature>
<accession>A0A812VXF4</accession>
<dbReference type="Proteomes" id="UP000649617">
    <property type="component" value="Unassembled WGS sequence"/>
</dbReference>